<proteinExistence type="predicted"/>
<keyword evidence="4" id="KW-1185">Reference proteome</keyword>
<dbReference type="Proteomes" id="UP000663828">
    <property type="component" value="Unassembled WGS sequence"/>
</dbReference>
<gene>
    <name evidence="2" type="ORF">EDS130_LOCUS1693</name>
    <name evidence="3" type="ORF">XAT740_LOCUS18314</name>
</gene>
<dbReference type="EMBL" id="CAJNOJ010000004">
    <property type="protein sequence ID" value="CAF0740391.1"/>
    <property type="molecule type" value="Genomic_DNA"/>
</dbReference>
<protein>
    <recommendedName>
        <fullName evidence="1">F-box domain-containing protein</fullName>
    </recommendedName>
</protein>
<evidence type="ECO:0000259" key="1">
    <source>
        <dbReference type="PROSITE" id="PS50181"/>
    </source>
</evidence>
<feature type="domain" description="F-box" evidence="1">
    <location>
        <begin position="1"/>
        <end position="52"/>
    </location>
</feature>
<dbReference type="Proteomes" id="UP000663852">
    <property type="component" value="Unassembled WGS sequence"/>
</dbReference>
<reference evidence="3" key="1">
    <citation type="submission" date="2021-02" db="EMBL/GenBank/DDBJ databases">
        <authorList>
            <person name="Nowell W R."/>
        </authorList>
    </citation>
    <scope>NUCLEOTIDE SEQUENCE</scope>
</reference>
<name>A0A814NYK3_ADIRI</name>
<dbReference type="AlphaFoldDB" id="A0A814NYK3"/>
<accession>A0A814NYK3</accession>
<dbReference type="EMBL" id="CAJNOR010001219">
    <property type="protein sequence ID" value="CAF1100287.1"/>
    <property type="molecule type" value="Genomic_DNA"/>
</dbReference>
<dbReference type="PROSITE" id="PS50181">
    <property type="entry name" value="FBOX"/>
    <property type="match status" value="1"/>
</dbReference>
<comment type="caution">
    <text evidence="3">The sequence shown here is derived from an EMBL/GenBank/DDBJ whole genome shotgun (WGS) entry which is preliminary data.</text>
</comment>
<evidence type="ECO:0000313" key="4">
    <source>
        <dbReference type="Proteomes" id="UP000663828"/>
    </source>
</evidence>
<evidence type="ECO:0000313" key="2">
    <source>
        <dbReference type="EMBL" id="CAF0740391.1"/>
    </source>
</evidence>
<dbReference type="InterPro" id="IPR001810">
    <property type="entry name" value="F-box_dom"/>
</dbReference>
<dbReference type="OrthoDB" id="9990563at2759"/>
<evidence type="ECO:0000313" key="3">
    <source>
        <dbReference type="EMBL" id="CAF1100287.1"/>
    </source>
</evidence>
<organism evidence="3 4">
    <name type="scientific">Adineta ricciae</name>
    <name type="common">Rotifer</name>
    <dbReference type="NCBI Taxonomy" id="249248"/>
    <lineage>
        <taxon>Eukaryota</taxon>
        <taxon>Metazoa</taxon>
        <taxon>Spiralia</taxon>
        <taxon>Gnathifera</taxon>
        <taxon>Rotifera</taxon>
        <taxon>Eurotatoria</taxon>
        <taxon>Bdelloidea</taxon>
        <taxon>Adinetida</taxon>
        <taxon>Adinetidae</taxon>
        <taxon>Adineta</taxon>
    </lineage>
</organism>
<sequence>MLCFTKLPIVILHRVLNYLDSYDIFYSLYHLNTRLDEIVNSYSQHRLDFQSISMSKFDFILERINPEKVISLTLSNMDDTPGQFRLFLKSHSLKQFHHIESLQLLQPSNPIDFNQILLQLQANQTLKSLSILHCPSSAVNPQTFQLLSSFINNSQTLQRLYLSGTLNSLFEHEFTSSINHLYFNDNIFNTISLSTITSRTPHLNSLDTAITHKLQSHPLPFLDYFTHLTLTIFIDMPKFDMENLLKHTPRLVFLKLIANGKQWFNGQFWEQCLPATLKTFQFNFCTQMNNLNEERILDTFQTSFWVDVKHWPVILDYQMNPTMLHLYSLPFCDTQFYYRPSIDSNRQFRSSIPTDRAYMSNVENLTIDLSTLLAETKNLTCDYSIDNSYHYFAKVSTLILTDHECHLSMNLLIKFLESILDFTCVTDLKLGLFHHPQLIHTLYHRMPNLNYLRITHSLLSNLEDLRFQSICSLTICDSLTDIERISLLFPQLQYLCVRLTVFEQIQKVFEHLGRRLRTITFRHMDVDLQEKTIKWLSSYYGEHRRYSYELDQHMDLHIWLGEVRSQQQRSE</sequence>